<evidence type="ECO:0000313" key="2">
    <source>
        <dbReference type="Proteomes" id="UP000287853"/>
    </source>
</evidence>
<evidence type="ECO:0008006" key="3">
    <source>
        <dbReference type="Google" id="ProtNLM"/>
    </source>
</evidence>
<gene>
    <name evidence="1" type="ORF">H206_03511</name>
</gene>
<reference evidence="1 2" key="1">
    <citation type="submission" date="2017-01" db="EMBL/GenBank/DDBJ databases">
        <title>The cable genome- insights into the physiology and evolution of filamentous bacteria capable of sulfide oxidation via long distance electron transfer.</title>
        <authorList>
            <person name="Schreiber L."/>
            <person name="Bjerg J.T."/>
            <person name="Boggild A."/>
            <person name="Van De Vossenberg J."/>
            <person name="Meysman F."/>
            <person name="Nielsen L.P."/>
            <person name="Schramm A."/>
            <person name="Kjeldsen K.U."/>
        </authorList>
    </citation>
    <scope>NUCLEOTIDE SEQUENCE [LARGE SCALE GENOMIC DNA]</scope>
    <source>
        <strain evidence="1">MCF</strain>
    </source>
</reference>
<name>A0A3S3QT30_9BACT</name>
<dbReference type="AlphaFoldDB" id="A0A3S3QT30"/>
<dbReference type="Proteomes" id="UP000287853">
    <property type="component" value="Unassembled WGS sequence"/>
</dbReference>
<proteinExistence type="predicted"/>
<organism evidence="1 2">
    <name type="scientific">Candidatus Electrothrix aarhusensis</name>
    <dbReference type="NCBI Taxonomy" id="1859131"/>
    <lineage>
        <taxon>Bacteria</taxon>
        <taxon>Pseudomonadati</taxon>
        <taxon>Thermodesulfobacteriota</taxon>
        <taxon>Desulfobulbia</taxon>
        <taxon>Desulfobulbales</taxon>
        <taxon>Desulfobulbaceae</taxon>
        <taxon>Candidatus Electrothrix</taxon>
    </lineage>
</organism>
<comment type="caution">
    <text evidence="1">The sequence shown here is derived from an EMBL/GenBank/DDBJ whole genome shotgun (WGS) entry which is preliminary data.</text>
</comment>
<keyword evidence="2" id="KW-1185">Reference proteome</keyword>
<evidence type="ECO:0000313" key="1">
    <source>
        <dbReference type="EMBL" id="RWX46880.1"/>
    </source>
</evidence>
<protein>
    <recommendedName>
        <fullName evidence="3">DUF4365 domain-containing protein</fullName>
    </recommendedName>
</protein>
<dbReference type="EMBL" id="MTKO01000047">
    <property type="protein sequence ID" value="RWX46880.1"/>
    <property type="molecule type" value="Genomic_DNA"/>
</dbReference>
<accession>A0A3S3QT30</accession>
<sequence length="301" mass="34723">MPGAIAKNAQEGTRSEYLAQYALSAFGTAIPVPHPEDSGIDMYCTLGRRIGRRFLVENPYFVQIKSHPEPICYEGFDEVKWLLSHKYPFLICIVNKGKARIELYQTLAISTLIAKKNFKKIILHPTTKEGEDYFSHIIEEDSVDIFLGNPIARFTLTNFSDNQFKKKISDSIKSWIELDQENINLKETGYTLYRIPESWKTNEKVEALKFNGNFKDSFETPEIKHKFYDLFFKMLSQLVNQAASEKNLEKYESLTDFIRSIIENNSTDDSFGVNILSFCLNKGNEHLGISERLKLFQTPKK</sequence>